<accession>A0AAV4Y5U1</accession>
<comment type="caution">
    <text evidence="1">The sequence shown here is derived from an EMBL/GenBank/DDBJ whole genome shotgun (WGS) entry which is preliminary data.</text>
</comment>
<feature type="non-terminal residue" evidence="1">
    <location>
        <position position="51"/>
    </location>
</feature>
<protein>
    <submittedName>
        <fullName evidence="1">Uncharacterized protein</fullName>
    </submittedName>
</protein>
<keyword evidence="2" id="KW-1185">Reference proteome</keyword>
<dbReference type="EMBL" id="BPLR01018865">
    <property type="protein sequence ID" value="GIZ02821.1"/>
    <property type="molecule type" value="Genomic_DNA"/>
</dbReference>
<gene>
    <name evidence="1" type="ORF">CEXT_712231</name>
</gene>
<reference evidence="1 2" key="1">
    <citation type="submission" date="2021-06" db="EMBL/GenBank/DDBJ databases">
        <title>Caerostris extrusa draft genome.</title>
        <authorList>
            <person name="Kono N."/>
            <person name="Arakawa K."/>
        </authorList>
    </citation>
    <scope>NUCLEOTIDE SEQUENCE [LARGE SCALE GENOMIC DNA]</scope>
</reference>
<dbReference type="AlphaFoldDB" id="A0AAV4Y5U1"/>
<organism evidence="1 2">
    <name type="scientific">Caerostris extrusa</name>
    <name type="common">Bark spider</name>
    <name type="synonym">Caerostris bankana</name>
    <dbReference type="NCBI Taxonomy" id="172846"/>
    <lineage>
        <taxon>Eukaryota</taxon>
        <taxon>Metazoa</taxon>
        <taxon>Ecdysozoa</taxon>
        <taxon>Arthropoda</taxon>
        <taxon>Chelicerata</taxon>
        <taxon>Arachnida</taxon>
        <taxon>Araneae</taxon>
        <taxon>Araneomorphae</taxon>
        <taxon>Entelegynae</taxon>
        <taxon>Araneoidea</taxon>
        <taxon>Araneidae</taxon>
        <taxon>Caerostris</taxon>
    </lineage>
</organism>
<proteinExistence type="predicted"/>
<evidence type="ECO:0000313" key="2">
    <source>
        <dbReference type="Proteomes" id="UP001054945"/>
    </source>
</evidence>
<sequence>MIWYTPTKYLCMWFDLPSIKWNENFQVANVITLGSFALDFKKHERPDGQLA</sequence>
<evidence type="ECO:0000313" key="1">
    <source>
        <dbReference type="EMBL" id="GIZ02821.1"/>
    </source>
</evidence>
<dbReference type="Proteomes" id="UP001054945">
    <property type="component" value="Unassembled WGS sequence"/>
</dbReference>
<name>A0AAV4Y5U1_CAEEX</name>